<feature type="compositionally biased region" description="Basic and acidic residues" evidence="7">
    <location>
        <begin position="119"/>
        <end position="133"/>
    </location>
</feature>
<dbReference type="InterPro" id="IPR005173">
    <property type="entry name" value="DMA"/>
</dbReference>
<evidence type="ECO:0000313" key="10">
    <source>
        <dbReference type="Proteomes" id="UP000275408"/>
    </source>
</evidence>
<dbReference type="Proteomes" id="UP000275408">
    <property type="component" value="Unassembled WGS sequence"/>
</dbReference>
<dbReference type="InterPro" id="IPR009060">
    <property type="entry name" value="UBA-like_sf"/>
</dbReference>
<dbReference type="PANTHER" id="PTHR12322">
    <property type="entry name" value="DOUBLESEX AND MAB-3 RELATED TRANSCRIPTION FACTOR DMRT"/>
    <property type="match status" value="1"/>
</dbReference>
<dbReference type="STRING" id="46731.A0A3M6T5B0"/>
<dbReference type="SUPFAM" id="SSF46934">
    <property type="entry name" value="UBA-like"/>
    <property type="match status" value="1"/>
</dbReference>
<dbReference type="AlphaFoldDB" id="A0A3M6T5B0"/>
<keyword evidence="2 6" id="KW-0479">Metal-binding</keyword>
<keyword evidence="3 6" id="KW-0862">Zinc</keyword>
<proteinExistence type="inferred from homology"/>
<keyword evidence="4 6" id="KW-0238">DNA-binding</keyword>
<feature type="compositionally biased region" description="Polar residues" evidence="7">
    <location>
        <begin position="295"/>
        <end position="319"/>
    </location>
</feature>
<keyword evidence="10" id="KW-1185">Reference proteome</keyword>
<dbReference type="PROSITE" id="PS50809">
    <property type="entry name" value="DM_2"/>
    <property type="match status" value="1"/>
</dbReference>
<protein>
    <recommendedName>
        <fullName evidence="8">DM domain-containing protein</fullName>
    </recommendedName>
</protein>
<dbReference type="SMART" id="SM00301">
    <property type="entry name" value="DM"/>
    <property type="match status" value="1"/>
</dbReference>
<dbReference type="GO" id="GO:0005634">
    <property type="term" value="C:nucleus"/>
    <property type="evidence" value="ECO:0007669"/>
    <property type="project" value="UniProtKB-SubCell"/>
</dbReference>
<keyword evidence="5 6" id="KW-0539">Nucleus</keyword>
<accession>A0A3M6T5B0</accession>
<dbReference type="GO" id="GO:0000978">
    <property type="term" value="F:RNA polymerase II cis-regulatory region sequence-specific DNA binding"/>
    <property type="evidence" value="ECO:0007669"/>
    <property type="project" value="TreeGrafter"/>
</dbReference>
<comment type="caution">
    <text evidence="9">The sequence shown here is derived from an EMBL/GenBank/DDBJ whole genome shotgun (WGS) entry which is preliminary data.</text>
</comment>
<dbReference type="InterPro" id="IPR036407">
    <property type="entry name" value="DM_DNA-bd_sf"/>
</dbReference>
<feature type="region of interest" description="Disordered" evidence="7">
    <location>
        <begin position="295"/>
        <end position="325"/>
    </location>
</feature>
<evidence type="ECO:0000256" key="4">
    <source>
        <dbReference type="ARBA" id="ARBA00023125"/>
    </source>
</evidence>
<organism evidence="9 10">
    <name type="scientific">Pocillopora damicornis</name>
    <name type="common">Cauliflower coral</name>
    <name type="synonym">Millepora damicornis</name>
    <dbReference type="NCBI Taxonomy" id="46731"/>
    <lineage>
        <taxon>Eukaryota</taxon>
        <taxon>Metazoa</taxon>
        <taxon>Cnidaria</taxon>
        <taxon>Anthozoa</taxon>
        <taxon>Hexacorallia</taxon>
        <taxon>Scleractinia</taxon>
        <taxon>Astrocoeniina</taxon>
        <taxon>Pocilloporidae</taxon>
        <taxon>Pocillopora</taxon>
    </lineage>
</organism>
<reference evidence="9 10" key="1">
    <citation type="journal article" date="2018" name="Sci. Rep.">
        <title>Comparative analysis of the Pocillopora damicornis genome highlights role of immune system in coral evolution.</title>
        <authorList>
            <person name="Cunning R."/>
            <person name="Bay R.A."/>
            <person name="Gillette P."/>
            <person name="Baker A.C."/>
            <person name="Traylor-Knowles N."/>
        </authorList>
    </citation>
    <scope>NUCLEOTIDE SEQUENCE [LARGE SCALE GENOMIC DNA]</scope>
    <source>
        <strain evidence="9">RSMAS</strain>
        <tissue evidence="9">Whole animal</tissue>
    </source>
</reference>
<dbReference type="GO" id="GO:0007548">
    <property type="term" value="P:sex differentiation"/>
    <property type="evidence" value="ECO:0007669"/>
    <property type="project" value="TreeGrafter"/>
</dbReference>
<evidence type="ECO:0000256" key="2">
    <source>
        <dbReference type="ARBA" id="ARBA00022723"/>
    </source>
</evidence>
<dbReference type="EMBL" id="RCHS01004289">
    <property type="protein sequence ID" value="RMX36605.1"/>
    <property type="molecule type" value="Genomic_DNA"/>
</dbReference>
<feature type="compositionally biased region" description="Polar residues" evidence="7">
    <location>
        <begin position="1"/>
        <end position="12"/>
    </location>
</feature>
<dbReference type="PANTHER" id="PTHR12322:SF53">
    <property type="entry name" value="DOUBLESEX-MAB RELATED 11E"/>
    <property type="match status" value="1"/>
</dbReference>
<evidence type="ECO:0000256" key="1">
    <source>
        <dbReference type="ARBA" id="ARBA00006834"/>
    </source>
</evidence>
<evidence type="ECO:0000313" key="9">
    <source>
        <dbReference type="EMBL" id="RMX36605.1"/>
    </source>
</evidence>
<dbReference type="FunFam" id="4.10.1040.10:FF:000001">
    <property type="entry name" value="doublesex- and mab-3-related transcription factor 1"/>
    <property type="match status" value="1"/>
</dbReference>
<feature type="region of interest" description="Disordered" evidence="7">
    <location>
        <begin position="1"/>
        <end position="20"/>
    </location>
</feature>
<dbReference type="GO" id="GO:0046872">
    <property type="term" value="F:metal ion binding"/>
    <property type="evidence" value="ECO:0007669"/>
    <property type="project" value="UniProtKB-KW"/>
</dbReference>
<dbReference type="PROSITE" id="PS40000">
    <property type="entry name" value="DM_1"/>
    <property type="match status" value="1"/>
</dbReference>
<feature type="domain" description="DM" evidence="8">
    <location>
        <begin position="23"/>
        <end position="70"/>
    </location>
</feature>
<evidence type="ECO:0000256" key="5">
    <source>
        <dbReference type="ARBA" id="ARBA00023242"/>
    </source>
</evidence>
<dbReference type="Pfam" id="PF03474">
    <property type="entry name" value="DMA"/>
    <property type="match status" value="1"/>
</dbReference>
<feature type="DNA-binding region" description="DM" evidence="6">
    <location>
        <begin position="23"/>
        <end position="70"/>
    </location>
</feature>
<dbReference type="Pfam" id="PF00751">
    <property type="entry name" value="DM"/>
    <property type="match status" value="1"/>
</dbReference>
<name>A0A3M6T5B0_POCDA</name>
<dbReference type="GO" id="GO:0000981">
    <property type="term" value="F:DNA-binding transcription factor activity, RNA polymerase II-specific"/>
    <property type="evidence" value="ECO:0007669"/>
    <property type="project" value="TreeGrafter"/>
</dbReference>
<dbReference type="OrthoDB" id="6162476at2759"/>
<dbReference type="InterPro" id="IPR026607">
    <property type="entry name" value="DMRT"/>
</dbReference>
<dbReference type="Gene3D" id="4.10.1040.10">
    <property type="entry name" value="DM DNA-binding domain"/>
    <property type="match status" value="1"/>
</dbReference>
<evidence type="ECO:0000256" key="6">
    <source>
        <dbReference type="PROSITE-ProRule" id="PRU00070"/>
    </source>
</evidence>
<dbReference type="SUPFAM" id="SSF82927">
    <property type="entry name" value="Cysteine-rich DNA binding domain, (DM domain)"/>
    <property type="match status" value="1"/>
</dbReference>
<comment type="similarity">
    <text evidence="1">Belongs to the DMRT family.</text>
</comment>
<evidence type="ECO:0000256" key="3">
    <source>
        <dbReference type="ARBA" id="ARBA00022833"/>
    </source>
</evidence>
<feature type="compositionally biased region" description="Basic and acidic residues" evidence="7">
    <location>
        <begin position="144"/>
        <end position="188"/>
    </location>
</feature>
<sequence length="391" mass="44018">MADTSFAIQQSMSERKPPRMPKCARCRIHGMVSWLKGHKRYCRWRDCNCAQCTLIAERQRVMAAQVALRRQQTQEETMRVQIAKKAQAYVPPLVSPEPQFNHGVARTHSEEPQPVFSYHRADSQELEKEEIKKTPITSQSKSVESYEVKIKEEPVSPEDFEKDHGSDAEENHKRSSIDEDKEPDFERRKVPRLSPHRKETEAFKFSLELLQRIFPDQSRAILELILGACEEDLVKAIESLLPENNQRPFSLPLPLRSYGSASFIPCDGNQAKSAFSPIAKSPSYMFPGALAAQAQSLKSPNDKSPNTPSAFQPVHSTCSPPERSPSMADRFQFPVVAGYFFNRPGTSALLSLNPAQQRNGASQPGTRFCRHCGHPSKIGDKFCSDCGKSLE</sequence>
<evidence type="ECO:0000256" key="7">
    <source>
        <dbReference type="SAM" id="MobiDB-lite"/>
    </source>
</evidence>
<dbReference type="InterPro" id="IPR001275">
    <property type="entry name" value="DM_DNA-bd"/>
</dbReference>
<gene>
    <name evidence="9" type="ORF">pdam_00018778</name>
</gene>
<evidence type="ECO:0000259" key="8">
    <source>
        <dbReference type="PROSITE" id="PS50809"/>
    </source>
</evidence>
<feature type="region of interest" description="Disordered" evidence="7">
    <location>
        <begin position="110"/>
        <end position="193"/>
    </location>
</feature>
<comment type="subcellular location">
    <subcellularLocation>
        <location evidence="6">Nucleus</location>
    </subcellularLocation>
</comment>